<evidence type="ECO:0000313" key="3">
    <source>
        <dbReference type="Proteomes" id="UP000028725"/>
    </source>
</evidence>
<dbReference type="RefSeq" id="WP_044185175.1">
    <property type="nucleotide sequence ID" value="NZ_JMCB01000003.1"/>
</dbReference>
<sequence>MTGESVEPLDFSKWDSKPFFEGYPEEGRHVYIVQSREEGSFTAYGVMDDQPQVIFVVQGSLADLDRFVAQVKAEGARVTYGMPPTDTNTGGDKAGSTSRPGIKEGKGDSKGDGKGGKK</sequence>
<feature type="compositionally biased region" description="Polar residues" evidence="1">
    <location>
        <begin position="85"/>
        <end position="99"/>
    </location>
</feature>
<gene>
    <name evidence="2" type="ORF">DB31_5332</name>
</gene>
<evidence type="ECO:0000256" key="1">
    <source>
        <dbReference type="SAM" id="MobiDB-lite"/>
    </source>
</evidence>
<proteinExistence type="predicted"/>
<evidence type="ECO:0000313" key="2">
    <source>
        <dbReference type="EMBL" id="KFE70290.1"/>
    </source>
</evidence>
<dbReference type="EMBL" id="JMCB01000003">
    <property type="protein sequence ID" value="KFE70290.1"/>
    <property type="molecule type" value="Genomic_DNA"/>
</dbReference>
<feature type="compositionally biased region" description="Basic and acidic residues" evidence="1">
    <location>
        <begin position="101"/>
        <end position="118"/>
    </location>
</feature>
<protein>
    <submittedName>
        <fullName evidence="2">Uncharacterized protein</fullName>
    </submittedName>
</protein>
<organism evidence="2 3">
    <name type="scientific">Hyalangium minutum</name>
    <dbReference type="NCBI Taxonomy" id="394096"/>
    <lineage>
        <taxon>Bacteria</taxon>
        <taxon>Pseudomonadati</taxon>
        <taxon>Myxococcota</taxon>
        <taxon>Myxococcia</taxon>
        <taxon>Myxococcales</taxon>
        <taxon>Cystobacterineae</taxon>
        <taxon>Archangiaceae</taxon>
        <taxon>Hyalangium</taxon>
    </lineage>
</organism>
<dbReference type="OrthoDB" id="5522793at2"/>
<keyword evidence="3" id="KW-1185">Reference proteome</keyword>
<accession>A0A085WRH7</accession>
<reference evidence="2 3" key="1">
    <citation type="submission" date="2014-04" db="EMBL/GenBank/DDBJ databases">
        <title>Genome assembly of Hyalangium minutum DSM 14724.</title>
        <authorList>
            <person name="Sharma G."/>
            <person name="Subramanian S."/>
        </authorList>
    </citation>
    <scope>NUCLEOTIDE SEQUENCE [LARGE SCALE GENOMIC DNA]</scope>
    <source>
        <strain evidence="2 3">DSM 14724</strain>
    </source>
</reference>
<dbReference type="Proteomes" id="UP000028725">
    <property type="component" value="Unassembled WGS sequence"/>
</dbReference>
<dbReference type="AlphaFoldDB" id="A0A085WRH7"/>
<name>A0A085WRH7_9BACT</name>
<feature type="region of interest" description="Disordered" evidence="1">
    <location>
        <begin position="76"/>
        <end position="118"/>
    </location>
</feature>
<dbReference type="STRING" id="394096.DB31_5332"/>
<comment type="caution">
    <text evidence="2">The sequence shown here is derived from an EMBL/GenBank/DDBJ whole genome shotgun (WGS) entry which is preliminary data.</text>
</comment>